<organism evidence="1 2">
    <name type="scientific">Tulasnella calospora MUT 4182</name>
    <dbReference type="NCBI Taxonomy" id="1051891"/>
    <lineage>
        <taxon>Eukaryota</taxon>
        <taxon>Fungi</taxon>
        <taxon>Dikarya</taxon>
        <taxon>Basidiomycota</taxon>
        <taxon>Agaricomycotina</taxon>
        <taxon>Agaricomycetes</taxon>
        <taxon>Cantharellales</taxon>
        <taxon>Tulasnellaceae</taxon>
        <taxon>Tulasnella</taxon>
    </lineage>
</organism>
<dbReference type="AlphaFoldDB" id="A0A0C3L0J0"/>
<dbReference type="EMBL" id="KN823013">
    <property type="protein sequence ID" value="KIO27188.1"/>
    <property type="molecule type" value="Genomic_DNA"/>
</dbReference>
<accession>A0A0C3L0J0</accession>
<reference evidence="1 2" key="1">
    <citation type="submission" date="2014-04" db="EMBL/GenBank/DDBJ databases">
        <authorList>
            <consortium name="DOE Joint Genome Institute"/>
            <person name="Kuo A."/>
            <person name="Girlanda M."/>
            <person name="Perotto S."/>
            <person name="Kohler A."/>
            <person name="Nagy L.G."/>
            <person name="Floudas D."/>
            <person name="Copeland A."/>
            <person name="Barry K.W."/>
            <person name="Cichocki N."/>
            <person name="Veneault-Fourrey C."/>
            <person name="LaButti K."/>
            <person name="Lindquist E.A."/>
            <person name="Lipzen A."/>
            <person name="Lundell T."/>
            <person name="Morin E."/>
            <person name="Murat C."/>
            <person name="Sun H."/>
            <person name="Tunlid A."/>
            <person name="Henrissat B."/>
            <person name="Grigoriev I.V."/>
            <person name="Hibbett D.S."/>
            <person name="Martin F."/>
            <person name="Nordberg H.P."/>
            <person name="Cantor M.N."/>
            <person name="Hua S.X."/>
        </authorList>
    </citation>
    <scope>NUCLEOTIDE SEQUENCE [LARGE SCALE GENOMIC DNA]</scope>
    <source>
        <strain evidence="1 2">MUT 4182</strain>
    </source>
</reference>
<evidence type="ECO:0000313" key="2">
    <source>
        <dbReference type="Proteomes" id="UP000054248"/>
    </source>
</evidence>
<evidence type="ECO:0000313" key="1">
    <source>
        <dbReference type="EMBL" id="KIO27188.1"/>
    </source>
</evidence>
<dbReference type="Proteomes" id="UP000054248">
    <property type="component" value="Unassembled WGS sequence"/>
</dbReference>
<sequence length="227" mass="25559">MVSFNRSGDSLQDSFQDDEEPGLLIPLECIQSPSPTFVDACLGYLACIAATNERYSTVLHQALQLDFDGLLDSNWRRISMIIISIIISRQWGSPFESDDRTLSLFQMAYIGDPRPTLHCLQWALEMFEQAVDDDQETLRKYLAGIFEVAVETVTGASSRGHPSVELDLVARVLRLSEGFARGKDCPQEYVIAARALRRDLINAMHSGFRASAVSGRKLWVFFSNFWL</sequence>
<reference evidence="2" key="2">
    <citation type="submission" date="2015-01" db="EMBL/GenBank/DDBJ databases">
        <title>Evolutionary Origins and Diversification of the Mycorrhizal Mutualists.</title>
        <authorList>
            <consortium name="DOE Joint Genome Institute"/>
            <consortium name="Mycorrhizal Genomics Consortium"/>
            <person name="Kohler A."/>
            <person name="Kuo A."/>
            <person name="Nagy L.G."/>
            <person name="Floudas D."/>
            <person name="Copeland A."/>
            <person name="Barry K.W."/>
            <person name="Cichocki N."/>
            <person name="Veneault-Fourrey C."/>
            <person name="LaButti K."/>
            <person name="Lindquist E.A."/>
            <person name="Lipzen A."/>
            <person name="Lundell T."/>
            <person name="Morin E."/>
            <person name="Murat C."/>
            <person name="Riley R."/>
            <person name="Ohm R."/>
            <person name="Sun H."/>
            <person name="Tunlid A."/>
            <person name="Henrissat B."/>
            <person name="Grigoriev I.V."/>
            <person name="Hibbett D.S."/>
            <person name="Martin F."/>
        </authorList>
    </citation>
    <scope>NUCLEOTIDE SEQUENCE [LARGE SCALE GENOMIC DNA]</scope>
    <source>
        <strain evidence="2">MUT 4182</strain>
    </source>
</reference>
<name>A0A0C3L0J0_9AGAM</name>
<proteinExistence type="predicted"/>
<keyword evidence="2" id="KW-1185">Reference proteome</keyword>
<protein>
    <submittedName>
        <fullName evidence="1">Uncharacterized protein</fullName>
    </submittedName>
</protein>
<dbReference type="HOGENOM" id="CLU_1220469_0_0_1"/>
<gene>
    <name evidence="1" type="ORF">M407DRAFT_23605</name>
</gene>